<proteinExistence type="predicted"/>
<dbReference type="PaxDb" id="8022-A0A060XCB6"/>
<evidence type="ECO:0000313" key="2">
    <source>
        <dbReference type="Proteomes" id="UP000193380"/>
    </source>
</evidence>
<accession>A0A060XCB6</accession>
<dbReference type="STRING" id="8022.A0A060XCB6"/>
<sequence length="225" mass="25575">MARAGGLHWDLQDQTEVIAARSSFFMLLLGVGERQFGARELFCSYCPRERGELCRCSTPWCGRESCYDRAEAPPDWCWWSCVLPCYWITCCLLLSCPSSQRFYMPWIPLHRTPSSSMQRLSEEGFTLTSVHSLYDNTSYSISCSESNLSEALLFNISRNSSQVKGSTCQEDSAFLDKENVRVGLLFASKALVQLLINPFVGPLTNRFMFWLHSKCFCVCDKITAS</sequence>
<evidence type="ECO:0000313" key="1">
    <source>
        <dbReference type="EMBL" id="CDQ77243.1"/>
    </source>
</evidence>
<gene>
    <name evidence="1" type="ORF">GSONMT00057287001</name>
</gene>
<dbReference type="Proteomes" id="UP000193380">
    <property type="component" value="Unassembled WGS sequence"/>
</dbReference>
<reference evidence="1" key="2">
    <citation type="submission" date="2014-03" db="EMBL/GenBank/DDBJ databases">
        <authorList>
            <person name="Genoscope - CEA"/>
        </authorList>
    </citation>
    <scope>NUCLEOTIDE SEQUENCE</scope>
</reference>
<name>A0A060XCB6_ONCMY</name>
<reference evidence="1" key="1">
    <citation type="journal article" date="2014" name="Nat. Commun.">
        <title>The rainbow trout genome provides novel insights into evolution after whole-genome duplication in vertebrates.</title>
        <authorList>
            <person name="Berthelot C."/>
            <person name="Brunet F."/>
            <person name="Chalopin D."/>
            <person name="Juanchich A."/>
            <person name="Bernard M."/>
            <person name="Noel B."/>
            <person name="Bento P."/>
            <person name="Da Silva C."/>
            <person name="Labadie K."/>
            <person name="Alberti A."/>
            <person name="Aury J.M."/>
            <person name="Louis A."/>
            <person name="Dehais P."/>
            <person name="Bardou P."/>
            <person name="Montfort J."/>
            <person name="Klopp C."/>
            <person name="Cabau C."/>
            <person name="Gaspin C."/>
            <person name="Thorgaard G.H."/>
            <person name="Boussaha M."/>
            <person name="Quillet E."/>
            <person name="Guyomard R."/>
            <person name="Galiana D."/>
            <person name="Bobe J."/>
            <person name="Volff J.N."/>
            <person name="Genet C."/>
            <person name="Wincker P."/>
            <person name="Jaillon O."/>
            <person name="Roest Crollius H."/>
            <person name="Guiguen Y."/>
        </authorList>
    </citation>
    <scope>NUCLEOTIDE SEQUENCE [LARGE SCALE GENOMIC DNA]</scope>
</reference>
<dbReference type="AlphaFoldDB" id="A0A060XCB6"/>
<dbReference type="EMBL" id="FR905215">
    <property type="protein sequence ID" value="CDQ77243.1"/>
    <property type="molecule type" value="Genomic_DNA"/>
</dbReference>
<organism evidence="1 2">
    <name type="scientific">Oncorhynchus mykiss</name>
    <name type="common">Rainbow trout</name>
    <name type="synonym">Salmo gairdneri</name>
    <dbReference type="NCBI Taxonomy" id="8022"/>
    <lineage>
        <taxon>Eukaryota</taxon>
        <taxon>Metazoa</taxon>
        <taxon>Chordata</taxon>
        <taxon>Craniata</taxon>
        <taxon>Vertebrata</taxon>
        <taxon>Euteleostomi</taxon>
        <taxon>Actinopterygii</taxon>
        <taxon>Neopterygii</taxon>
        <taxon>Teleostei</taxon>
        <taxon>Protacanthopterygii</taxon>
        <taxon>Salmoniformes</taxon>
        <taxon>Salmonidae</taxon>
        <taxon>Salmoninae</taxon>
        <taxon>Oncorhynchus</taxon>
    </lineage>
</organism>
<protein>
    <submittedName>
        <fullName evidence="1">Uncharacterized protein</fullName>
    </submittedName>
</protein>